<reference evidence="3" key="1">
    <citation type="submission" date="2014-05" db="EMBL/GenBank/DDBJ databases">
        <authorList>
            <person name="Chronopoulou M."/>
        </authorList>
    </citation>
    <scope>NUCLEOTIDE SEQUENCE</scope>
    <source>
        <tissue evidence="3">Whole organism</tissue>
    </source>
</reference>
<feature type="region of interest" description="Disordered" evidence="1">
    <location>
        <begin position="1"/>
        <end position="21"/>
    </location>
</feature>
<dbReference type="PROSITE" id="PS51257">
    <property type="entry name" value="PROKAR_LIPOPROTEIN"/>
    <property type="match status" value="1"/>
</dbReference>
<proteinExistence type="predicted"/>
<dbReference type="EMBL" id="HACA01003208">
    <property type="protein sequence ID" value="CDW20569.1"/>
    <property type="molecule type" value="Transcribed_RNA"/>
</dbReference>
<name>A0A0K2T3B7_LEPSM</name>
<evidence type="ECO:0000256" key="2">
    <source>
        <dbReference type="SAM" id="Phobius"/>
    </source>
</evidence>
<evidence type="ECO:0000256" key="1">
    <source>
        <dbReference type="SAM" id="MobiDB-lite"/>
    </source>
</evidence>
<keyword evidence="2" id="KW-1133">Transmembrane helix</keyword>
<sequence>MLSQRPTSSVTQISTTSITPSTNTGMACLRTTSAMGARPSVVAWKTSFLSRSLSVIHLLFHNTSISLILFCFMITNFIEFLQPFLHDQL</sequence>
<keyword evidence="2" id="KW-0812">Transmembrane</keyword>
<accession>A0A0K2T3B7</accession>
<feature type="transmembrane region" description="Helical" evidence="2">
    <location>
        <begin position="55"/>
        <end position="78"/>
    </location>
</feature>
<keyword evidence="2" id="KW-0472">Membrane</keyword>
<dbReference type="AlphaFoldDB" id="A0A0K2T3B7"/>
<protein>
    <submittedName>
        <fullName evidence="3">Uncharacterized protein</fullName>
    </submittedName>
</protein>
<evidence type="ECO:0000313" key="3">
    <source>
        <dbReference type="EMBL" id="CDW20569.1"/>
    </source>
</evidence>
<feature type="non-terminal residue" evidence="3">
    <location>
        <position position="89"/>
    </location>
</feature>
<organism evidence="3">
    <name type="scientific">Lepeophtheirus salmonis</name>
    <name type="common">Salmon louse</name>
    <name type="synonym">Caligus salmonis</name>
    <dbReference type="NCBI Taxonomy" id="72036"/>
    <lineage>
        <taxon>Eukaryota</taxon>
        <taxon>Metazoa</taxon>
        <taxon>Ecdysozoa</taxon>
        <taxon>Arthropoda</taxon>
        <taxon>Crustacea</taxon>
        <taxon>Multicrustacea</taxon>
        <taxon>Hexanauplia</taxon>
        <taxon>Copepoda</taxon>
        <taxon>Siphonostomatoida</taxon>
        <taxon>Caligidae</taxon>
        <taxon>Lepeophtheirus</taxon>
    </lineage>
</organism>